<name>A0ABX9I954_9ACTN</name>
<evidence type="ECO:0000259" key="7">
    <source>
        <dbReference type="Pfam" id="PF02687"/>
    </source>
</evidence>
<gene>
    <name evidence="8" type="ORF">CP880_07605</name>
</gene>
<feature type="transmembrane region" description="Helical" evidence="6">
    <location>
        <begin position="48"/>
        <end position="68"/>
    </location>
</feature>
<feature type="domain" description="ABC3 transporter permease C-terminal" evidence="7">
    <location>
        <begin position="292"/>
        <end position="407"/>
    </location>
</feature>
<protein>
    <submittedName>
        <fullName evidence="8">Permease</fullName>
    </submittedName>
</protein>
<reference evidence="8 9" key="1">
    <citation type="submission" date="2017-09" db="EMBL/GenBank/DDBJ databases">
        <authorList>
            <person name="Bumgarner R.E."/>
        </authorList>
    </citation>
    <scope>NUCLEOTIDE SEQUENCE [LARGE SCALE GENOMIC DNA]</scope>
    <source>
        <strain evidence="8 9">T34998</strain>
    </source>
</reference>
<evidence type="ECO:0000256" key="3">
    <source>
        <dbReference type="ARBA" id="ARBA00022692"/>
    </source>
</evidence>
<dbReference type="Proteomes" id="UP000256324">
    <property type="component" value="Unassembled WGS sequence"/>
</dbReference>
<evidence type="ECO:0000256" key="4">
    <source>
        <dbReference type="ARBA" id="ARBA00022989"/>
    </source>
</evidence>
<feature type="domain" description="ABC3 transporter permease C-terminal" evidence="7">
    <location>
        <begin position="768"/>
        <end position="872"/>
    </location>
</feature>
<comment type="caution">
    <text evidence="8">The sequence shown here is derived from an EMBL/GenBank/DDBJ whole genome shotgun (WGS) entry which is preliminary data.</text>
</comment>
<feature type="transmembrane region" description="Helical" evidence="6">
    <location>
        <begin position="506"/>
        <end position="525"/>
    </location>
</feature>
<proteinExistence type="predicted"/>
<sequence>MPSRTTPETPPTNTVRLSGDVIARGRSHRRLINRLAVRDIGRHKVRSLLIVLLIALPVAIMSGLGVLLQADGSISGNQLGANYGDADMIITALSDWNGHCSQQEPTVAQCDDGAKPNARQRAQQQAALANLKLPGHELHPLRTIQASVSWRLATLQATVKAMDLTTMHPSRMEPPRGPMPTGDDIWVAADDAKGYGWSTGSRVTVNGHQYTVTGLVREGWSGHSPVIWVAPGSPLAHGGELSYYAKGASLTQQQIKKLNASGLGVADRYAEENADRSDTSGRDIFALTLTTGVLSAIVVATIAAAAFAIGARQQRRMLALLGITGAARRDLMGVMIHQGLLLGLTGALLGVGLGVGLGNGTVAVIRRVDPAYFTYGVDWGYVTVGFVVGLLAALTACWLPARDVARQDALIGVKHAESAARPAKRPTLAVVIAAIGLLVGIGGVMYGLRGTTVRLNVSIVVTIVVLYLAAVFAMPWVVDKISGRKSSRLPIRFALRDLNRNRGRSVPGVAASMAITVLACAAVTLCDGTAIHDKAEYQPEFGDQIGVLAGERDDGVRVSDDRVAKEIKRVTAVFGPHVKYLRPQEPVTCNQDGKYCTSSLSAAPKAPDGADEVGARSSTVAIDDGTLYELLTGEKADSRVKKALDEGVVLFSPGATSGSQATITSNNERFSTEITVPAIHAPRHALGYGVPNLVSRKTAAKALGVSPDKMKIESSTVWLRLPHTPTAKEGDRLQHSLMDVTGSSSEFMWEEGYSDTSGKVMRWTALAGTLLALCVGAVMLALTLSDSRGSRTAIASVGASKATLKRMVAAQALVTTGLGQVLGLLVGFVPVIVMTWAGSAEPVPMPLPWLALIVFVPPALLALVTMVAVPVPRPRMQRLD</sequence>
<keyword evidence="4 6" id="KW-1133">Transmembrane helix</keyword>
<feature type="transmembrane region" description="Helical" evidence="6">
    <location>
        <begin position="763"/>
        <end position="784"/>
    </location>
</feature>
<feature type="transmembrane region" description="Helical" evidence="6">
    <location>
        <begin position="849"/>
        <end position="871"/>
    </location>
</feature>
<evidence type="ECO:0000256" key="5">
    <source>
        <dbReference type="ARBA" id="ARBA00023136"/>
    </source>
</evidence>
<evidence type="ECO:0000256" key="1">
    <source>
        <dbReference type="ARBA" id="ARBA00004651"/>
    </source>
</evidence>
<comment type="subcellular location">
    <subcellularLocation>
        <location evidence="1">Cell membrane</location>
        <topology evidence="1">Multi-pass membrane protein</topology>
    </subcellularLocation>
</comment>
<keyword evidence="3 6" id="KW-0812">Transmembrane</keyword>
<keyword evidence="2" id="KW-1003">Cell membrane</keyword>
<dbReference type="Pfam" id="PF02687">
    <property type="entry name" value="FtsX"/>
    <property type="match status" value="2"/>
</dbReference>
<dbReference type="PANTHER" id="PTHR30287">
    <property type="entry name" value="MEMBRANE COMPONENT OF PREDICTED ABC SUPERFAMILY METABOLITE UPTAKE TRANSPORTER"/>
    <property type="match status" value="1"/>
</dbReference>
<dbReference type="InterPro" id="IPR038766">
    <property type="entry name" value="Membrane_comp_ABC_pdt"/>
</dbReference>
<evidence type="ECO:0000256" key="6">
    <source>
        <dbReference type="SAM" id="Phobius"/>
    </source>
</evidence>
<feature type="transmembrane region" description="Helical" evidence="6">
    <location>
        <begin position="455"/>
        <end position="478"/>
    </location>
</feature>
<feature type="transmembrane region" description="Helical" evidence="6">
    <location>
        <begin position="284"/>
        <end position="309"/>
    </location>
</feature>
<evidence type="ECO:0000256" key="2">
    <source>
        <dbReference type="ARBA" id="ARBA00022475"/>
    </source>
</evidence>
<keyword evidence="9" id="KW-1185">Reference proteome</keyword>
<accession>A0ABX9I954</accession>
<keyword evidence="5 6" id="KW-0472">Membrane</keyword>
<dbReference type="EMBL" id="PCZS01000002">
    <property type="protein sequence ID" value="REB69296.1"/>
    <property type="molecule type" value="Genomic_DNA"/>
</dbReference>
<feature type="transmembrane region" description="Helical" evidence="6">
    <location>
        <begin position="812"/>
        <end position="837"/>
    </location>
</feature>
<evidence type="ECO:0000313" key="8">
    <source>
        <dbReference type="EMBL" id="REB69296.1"/>
    </source>
</evidence>
<feature type="transmembrane region" description="Helical" evidence="6">
    <location>
        <begin position="428"/>
        <end position="449"/>
    </location>
</feature>
<feature type="transmembrane region" description="Helical" evidence="6">
    <location>
        <begin position="379"/>
        <end position="399"/>
    </location>
</feature>
<dbReference type="RefSeq" id="WP_108773130.1">
    <property type="nucleotide sequence ID" value="NZ_JARJNV010000002.1"/>
</dbReference>
<dbReference type="InterPro" id="IPR003838">
    <property type="entry name" value="ABC3_permease_C"/>
</dbReference>
<evidence type="ECO:0000313" key="9">
    <source>
        <dbReference type="Proteomes" id="UP000256324"/>
    </source>
</evidence>
<feature type="transmembrane region" description="Helical" evidence="6">
    <location>
        <begin position="339"/>
        <end position="359"/>
    </location>
</feature>
<dbReference type="PANTHER" id="PTHR30287:SF1">
    <property type="entry name" value="INNER MEMBRANE PROTEIN"/>
    <property type="match status" value="1"/>
</dbReference>
<organism evidence="8 9">
    <name type="scientific">Cutibacterium namnetense</name>
    <dbReference type="NCBI Taxonomy" id="1574624"/>
    <lineage>
        <taxon>Bacteria</taxon>
        <taxon>Bacillati</taxon>
        <taxon>Actinomycetota</taxon>
        <taxon>Actinomycetes</taxon>
        <taxon>Propionibacteriales</taxon>
        <taxon>Propionibacteriaceae</taxon>
        <taxon>Cutibacterium</taxon>
    </lineage>
</organism>